<dbReference type="Gene3D" id="2.60.200.10">
    <property type="match status" value="1"/>
</dbReference>
<accession>A0A3Q1G705</accession>
<dbReference type="CDD" id="cd00103">
    <property type="entry name" value="IRF"/>
    <property type="match status" value="1"/>
</dbReference>
<dbReference type="Ensembl" id="ENSAPOT00000003817.1">
    <property type="protein sequence ID" value="ENSAPOP00000026401.1"/>
    <property type="gene ID" value="ENSAPOG00000010188.1"/>
</dbReference>
<keyword evidence="9" id="KW-1185">Reference proteome</keyword>
<dbReference type="GeneTree" id="ENSGT00940000163813"/>
<name>A0A3Q1G705_9TELE</name>
<dbReference type="SMART" id="SM01243">
    <property type="entry name" value="IRF-3"/>
    <property type="match status" value="1"/>
</dbReference>
<dbReference type="STRING" id="80966.ENSAPOP00000026401"/>
<comment type="subcellular location">
    <subcellularLocation>
        <location evidence="1">Nucleus</location>
    </subcellularLocation>
</comment>
<dbReference type="GO" id="GO:0005634">
    <property type="term" value="C:nucleus"/>
    <property type="evidence" value="ECO:0007669"/>
    <property type="project" value="UniProtKB-SubCell"/>
</dbReference>
<dbReference type="PROSITE" id="PS00601">
    <property type="entry name" value="IRF_1"/>
    <property type="match status" value="1"/>
</dbReference>
<dbReference type="PANTHER" id="PTHR11949">
    <property type="entry name" value="INTERFERON REGULATORY FACTOR"/>
    <property type="match status" value="1"/>
</dbReference>
<evidence type="ECO:0000256" key="3">
    <source>
        <dbReference type="ARBA" id="ARBA00023125"/>
    </source>
</evidence>
<dbReference type="InterPro" id="IPR036388">
    <property type="entry name" value="WH-like_DNA-bd_sf"/>
</dbReference>
<evidence type="ECO:0000313" key="9">
    <source>
        <dbReference type="Proteomes" id="UP000257200"/>
    </source>
</evidence>
<keyword evidence="5" id="KW-0804">Transcription</keyword>
<dbReference type="GO" id="GO:0045944">
    <property type="term" value="P:positive regulation of transcription by RNA polymerase II"/>
    <property type="evidence" value="ECO:0007669"/>
    <property type="project" value="UniProtKB-ARBA"/>
</dbReference>
<dbReference type="Pfam" id="PF10401">
    <property type="entry name" value="IRF-3"/>
    <property type="match status" value="1"/>
</dbReference>
<dbReference type="GO" id="GO:0000981">
    <property type="term" value="F:DNA-binding transcription factor activity, RNA polymerase II-specific"/>
    <property type="evidence" value="ECO:0007669"/>
    <property type="project" value="TreeGrafter"/>
</dbReference>
<sequence>MEEGAKLHLKEWLVAQIDSGRYEGLSWEDEDKTMFRIPWKHAAKKDYKQTEDAALFKAWAVYKGKYREGRDKADPTMWKTRLRCALNKSTDFQEVPERNQLDITEPYKVYRIQHDVPKVLTALCLCSALDDLMREHMYCEITGKKIKSETPAPITFFSPSLVSDFRMQVMLLYQGQIVMKVTTRSPDGCFILQGQVPLGNERIYGPCTAQQLSFPSPASVSLPSSMAEAMNRLLCHLERGVLLWVAPEGVFIKRFCQGRVYWSGPTAQHTDRPNKLEREKTFRLLDIPTFLNALQMFLQGKGPAPAYEIELCFGEEYPDPDVPKNKKLIMAKVVPLFAVELLQRFNLEETEQKQLHLTSKTESEKM</sequence>
<dbReference type="AlphaFoldDB" id="A0A3Q1G705"/>
<proteinExistence type="predicted"/>
<dbReference type="FunFam" id="1.10.10.10:FF:000041">
    <property type="entry name" value="Interferon regulatory factor 4"/>
    <property type="match status" value="1"/>
</dbReference>
<protein>
    <submittedName>
        <fullName evidence="8">Interferon regulatory factor 10</fullName>
    </submittedName>
</protein>
<keyword evidence="4" id="KW-0010">Activator</keyword>
<dbReference type="InterPro" id="IPR001346">
    <property type="entry name" value="Interferon_reg_fact_DNA-bd_dom"/>
</dbReference>
<dbReference type="FunCoup" id="A0A3Q1G705">
    <property type="interactions" value="2"/>
</dbReference>
<keyword evidence="6" id="KW-0539">Nucleus</keyword>
<dbReference type="InParanoid" id="A0A3Q1G705"/>
<dbReference type="InterPro" id="IPR019817">
    <property type="entry name" value="Interferon_reg_fac_CS"/>
</dbReference>
<dbReference type="SMART" id="SM00348">
    <property type="entry name" value="IRF"/>
    <property type="match status" value="1"/>
</dbReference>
<dbReference type="GO" id="GO:0002376">
    <property type="term" value="P:immune system process"/>
    <property type="evidence" value="ECO:0007669"/>
    <property type="project" value="TreeGrafter"/>
</dbReference>
<evidence type="ECO:0000313" key="8">
    <source>
        <dbReference type="Ensembl" id="ENSAPOP00000026401.1"/>
    </source>
</evidence>
<dbReference type="InterPro" id="IPR036390">
    <property type="entry name" value="WH_DNA-bd_sf"/>
</dbReference>
<evidence type="ECO:0000256" key="4">
    <source>
        <dbReference type="ARBA" id="ARBA00023159"/>
    </source>
</evidence>
<evidence type="ECO:0000256" key="5">
    <source>
        <dbReference type="ARBA" id="ARBA00023163"/>
    </source>
</evidence>
<dbReference type="GO" id="GO:0000978">
    <property type="term" value="F:RNA polymerase II cis-regulatory region sequence-specific DNA binding"/>
    <property type="evidence" value="ECO:0007669"/>
    <property type="project" value="TreeGrafter"/>
</dbReference>
<dbReference type="InterPro" id="IPR008984">
    <property type="entry name" value="SMAD_FHA_dom_sf"/>
</dbReference>
<evidence type="ECO:0000256" key="2">
    <source>
        <dbReference type="ARBA" id="ARBA00023015"/>
    </source>
</evidence>
<dbReference type="SUPFAM" id="SSF49879">
    <property type="entry name" value="SMAD/FHA domain"/>
    <property type="match status" value="1"/>
</dbReference>
<feature type="domain" description="IRF tryptophan pentad repeat" evidence="7">
    <location>
        <begin position="6"/>
        <end position="114"/>
    </location>
</feature>
<dbReference type="PANTHER" id="PTHR11949:SF24">
    <property type="entry name" value="INTERFERON REGULATORY FACTOR 9"/>
    <property type="match status" value="1"/>
</dbReference>
<dbReference type="Pfam" id="PF00605">
    <property type="entry name" value="IRF"/>
    <property type="match status" value="1"/>
</dbReference>
<dbReference type="PROSITE" id="PS51507">
    <property type="entry name" value="IRF_2"/>
    <property type="match status" value="1"/>
</dbReference>
<dbReference type="SUPFAM" id="SSF46785">
    <property type="entry name" value="Winged helix' DNA-binding domain"/>
    <property type="match status" value="1"/>
</dbReference>
<keyword evidence="3" id="KW-0238">DNA-binding</keyword>
<evidence type="ECO:0000259" key="7">
    <source>
        <dbReference type="PROSITE" id="PS51507"/>
    </source>
</evidence>
<dbReference type="InterPro" id="IPR017855">
    <property type="entry name" value="SMAD-like_dom_sf"/>
</dbReference>
<evidence type="ECO:0000256" key="6">
    <source>
        <dbReference type="ARBA" id="ARBA00023242"/>
    </source>
</evidence>
<reference evidence="8" key="1">
    <citation type="submission" date="2025-08" db="UniProtKB">
        <authorList>
            <consortium name="Ensembl"/>
        </authorList>
    </citation>
    <scope>IDENTIFICATION</scope>
</reference>
<reference evidence="8" key="2">
    <citation type="submission" date="2025-09" db="UniProtKB">
        <authorList>
            <consortium name="Ensembl"/>
        </authorList>
    </citation>
    <scope>IDENTIFICATION</scope>
</reference>
<dbReference type="FunFam" id="2.60.200.10:FF:000011">
    <property type="entry name" value="interferon regulatory factor 4-like"/>
    <property type="match status" value="1"/>
</dbReference>
<dbReference type="PRINTS" id="PR00267">
    <property type="entry name" value="INTFRNREGFCT"/>
</dbReference>
<organism evidence="8 9">
    <name type="scientific">Acanthochromis polyacanthus</name>
    <name type="common">spiny chromis</name>
    <dbReference type="NCBI Taxonomy" id="80966"/>
    <lineage>
        <taxon>Eukaryota</taxon>
        <taxon>Metazoa</taxon>
        <taxon>Chordata</taxon>
        <taxon>Craniata</taxon>
        <taxon>Vertebrata</taxon>
        <taxon>Euteleostomi</taxon>
        <taxon>Actinopterygii</taxon>
        <taxon>Neopterygii</taxon>
        <taxon>Teleostei</taxon>
        <taxon>Neoteleostei</taxon>
        <taxon>Acanthomorphata</taxon>
        <taxon>Ovalentaria</taxon>
        <taxon>Pomacentridae</taxon>
        <taxon>Acanthochromis</taxon>
    </lineage>
</organism>
<keyword evidence="2" id="KW-0805">Transcription regulation</keyword>
<dbReference type="Gene3D" id="1.10.10.10">
    <property type="entry name" value="Winged helix-like DNA-binding domain superfamily/Winged helix DNA-binding domain"/>
    <property type="match status" value="1"/>
</dbReference>
<dbReference type="Proteomes" id="UP000257200">
    <property type="component" value="Unplaced"/>
</dbReference>
<evidence type="ECO:0000256" key="1">
    <source>
        <dbReference type="ARBA" id="ARBA00004123"/>
    </source>
</evidence>
<dbReference type="InterPro" id="IPR019471">
    <property type="entry name" value="Interferon_reg_factor-3"/>
</dbReference>